<dbReference type="CDD" id="cd00146">
    <property type="entry name" value="PKD"/>
    <property type="match status" value="1"/>
</dbReference>
<accession>C1ACR1</accession>
<dbReference type="FunFam" id="3.60.10.10:FF:000072">
    <property type="entry name" value="Extracellular nuclease"/>
    <property type="match status" value="1"/>
</dbReference>
<dbReference type="Pfam" id="PF18911">
    <property type="entry name" value="PKD_4"/>
    <property type="match status" value="1"/>
</dbReference>
<dbReference type="PROSITE" id="PS51841">
    <property type="entry name" value="LTD"/>
    <property type="match status" value="1"/>
</dbReference>
<proteinExistence type="predicted"/>
<evidence type="ECO:0000256" key="1">
    <source>
        <dbReference type="ARBA" id="ARBA00022729"/>
    </source>
</evidence>
<gene>
    <name evidence="4" type="ordered locus">GAU_3246</name>
</gene>
<organism evidence="4 5">
    <name type="scientific">Gemmatimonas aurantiaca (strain DSM 14586 / JCM 11422 / NBRC 100505 / T-27)</name>
    <dbReference type="NCBI Taxonomy" id="379066"/>
    <lineage>
        <taxon>Bacteria</taxon>
        <taxon>Pseudomonadati</taxon>
        <taxon>Gemmatimonadota</taxon>
        <taxon>Gemmatimonadia</taxon>
        <taxon>Gemmatimonadales</taxon>
        <taxon>Gemmatimonadaceae</taxon>
        <taxon>Gemmatimonas</taxon>
    </lineage>
</organism>
<evidence type="ECO:0000259" key="3">
    <source>
        <dbReference type="PROSITE" id="PS51841"/>
    </source>
</evidence>
<feature type="domain" description="PKD" evidence="2">
    <location>
        <begin position="1015"/>
        <end position="1078"/>
    </location>
</feature>
<dbReference type="InterPro" id="IPR035986">
    <property type="entry name" value="PKD_dom_sf"/>
</dbReference>
<dbReference type="PANTHER" id="PTHR42834:SF1">
    <property type="entry name" value="ENDONUCLEASE_EXONUCLEASE_PHOSPHATASE FAMILY PROTEIN (AFU_ORTHOLOGUE AFUA_3G09210)"/>
    <property type="match status" value="1"/>
</dbReference>
<dbReference type="AlphaFoldDB" id="C1ACR1"/>
<dbReference type="Gene3D" id="2.60.40.10">
    <property type="entry name" value="Immunoglobulins"/>
    <property type="match status" value="1"/>
</dbReference>
<dbReference type="NCBIfam" id="NF033681">
    <property type="entry name" value="ExeM_NucH_DNase"/>
    <property type="match status" value="1"/>
</dbReference>
<keyword evidence="5" id="KW-1185">Reference proteome</keyword>
<dbReference type="KEGG" id="gau:GAU_3246"/>
<dbReference type="PANTHER" id="PTHR42834">
    <property type="entry name" value="ENDONUCLEASE/EXONUCLEASE/PHOSPHATASE FAMILY PROTEIN (AFU_ORTHOLOGUE AFUA_3G09210)"/>
    <property type="match status" value="1"/>
</dbReference>
<dbReference type="EMBL" id="AP009153">
    <property type="protein sequence ID" value="BAH40288.1"/>
    <property type="molecule type" value="Genomic_DNA"/>
</dbReference>
<feature type="domain" description="LTD" evidence="3">
    <location>
        <begin position="94"/>
        <end position="273"/>
    </location>
</feature>
<dbReference type="Pfam" id="PF00932">
    <property type="entry name" value="LTD"/>
    <property type="match status" value="1"/>
</dbReference>
<dbReference type="InterPro" id="IPR000601">
    <property type="entry name" value="PKD_dom"/>
</dbReference>
<evidence type="ECO:0000259" key="2">
    <source>
        <dbReference type="PROSITE" id="PS50093"/>
    </source>
</evidence>
<dbReference type="CDD" id="cd10283">
    <property type="entry name" value="MnuA_DNase1-like"/>
    <property type="match status" value="1"/>
</dbReference>
<dbReference type="Pfam" id="PF13205">
    <property type="entry name" value="Big_5"/>
    <property type="match status" value="1"/>
</dbReference>
<dbReference type="Proteomes" id="UP000002209">
    <property type="component" value="Chromosome"/>
</dbReference>
<keyword evidence="1" id="KW-0732">Signal</keyword>
<sequence>MCVTVEACARHFANDRCARRIERATEWQRRLCPNQGMRLLHAGCPTLTSTPASSMNLPTLFTRSRRVLPATVIAALLAACADRPMPTSAVPELPAPRLDLSAPATDLFISEYIEGSSNNKALEIYNGTGAAINLSSGQYKVLMYSNGAATANLTINLTGTVPAGGVFVLAHGSANAQILAKANLTNSAGWYNGNDAVALVKGSAALDVIGQIGNNPGTEWGSGLTSTADNTLRRKSSICTGDTNGSDAFNPATEWDGFATDNIDGLGAHTATCGTVTLAPTVTSTTPAAGAGNVAVTSDIAVAFNTPVTVSGTWYTISCTNSGTHAATVTGGTTNSAFTLNPTTDFTAGESCTVTIVAAQVVDAANPSVPMTANHVLNFSTLGGSTCSSGFTPTYAIQGSGATAAITGTVTTQGVVVGDFEGAQPALRGFYIQDQTGDGNAATSDGLFVFNNTSNSVSLGDVVRVTGTAGEFQEQTQISNVTAITVCSSGATITPTDVTLPVASSTYLERFEGMLVRLPQSLYVTEHYQLGRFGQVVMSVNARQMQPTNVVAPGAAAAALQAQNNLARIIVDDATNDQNPDPIIFGRGGNPLSASNTLRGGDVATGIVGIMTYTWSGNEASGNAYRVRPIGAMGGGAPNFVATNARPTTPTSVGGTLRVSSFNVLNYFNSFSGCTYGVGGGSTDCRGADSQTEFNRQVPKTVAALMGLNADVLGIVEIENDGYGTSSAIAHLVSQLNAQAGPNTYAFINADAATGQTNALGTDAIKVALIYKPARVTPVGNTAALNSVAFVNGGDGAPRNRPALAQAFQQADGARFIAVVNHFKSKGSACNAGDAGDGQGNCNAVRVAAATQLRNWLTTNPTGTGDPDVLILGDLNAYAKEDPIMVLRNAGFIDLLESRIGPNAYSYVFDGQWGYLDHAMASSSIASQITGVTTWHINADEPSILDYNTDYKSAGQIVSLTDNSAFRTSDHDPVLIGLTLTSPVVNDPSLTVTPPASWTAGVSSSIGVKFSSTKGAPYTVRINWGDNTAVTQFISTVAPASPLQRPHVYAAAGQYTVTVSVTDRSGASTTQTLTITVQ</sequence>
<dbReference type="PROSITE" id="PS50093">
    <property type="entry name" value="PKD"/>
    <property type="match status" value="1"/>
</dbReference>
<evidence type="ECO:0008006" key="6">
    <source>
        <dbReference type="Google" id="ProtNLM"/>
    </source>
</evidence>
<dbReference type="InterPro" id="IPR032812">
    <property type="entry name" value="SbsA_Ig"/>
</dbReference>
<dbReference type="InterPro" id="IPR036691">
    <property type="entry name" value="Endo/exonu/phosph_ase_sf"/>
</dbReference>
<evidence type="ECO:0000313" key="4">
    <source>
        <dbReference type="EMBL" id="BAH40288.1"/>
    </source>
</evidence>
<dbReference type="SUPFAM" id="SSF56219">
    <property type="entry name" value="DNase I-like"/>
    <property type="match status" value="1"/>
</dbReference>
<dbReference type="InterPro" id="IPR001322">
    <property type="entry name" value="Lamin_tail_dom"/>
</dbReference>
<reference evidence="5" key="1">
    <citation type="submission" date="2006-03" db="EMBL/GenBank/DDBJ databases">
        <title>Complete genome sequence of Gemmatimonas aurantiaca T-27 that represents a novel phylum Gemmatimonadetes.</title>
        <authorList>
            <person name="Takasaki K."/>
            <person name="Ichikawa N."/>
            <person name="Miura H."/>
            <person name="Matsushita S."/>
            <person name="Watanabe Y."/>
            <person name="Oguchi A."/>
            <person name="Ankai A."/>
            <person name="Yashiro I."/>
            <person name="Takahashi M."/>
            <person name="Terui Y."/>
            <person name="Fukui S."/>
            <person name="Yokoyama H."/>
            <person name="Tanikawa S."/>
            <person name="Hanada S."/>
            <person name="Kamagata Y."/>
            <person name="Fujita N."/>
        </authorList>
    </citation>
    <scope>NUCLEOTIDE SEQUENCE [LARGE SCALE GENOMIC DNA]</scope>
    <source>
        <strain evidence="5">T-27 / DSM 14586 / JCM 11422 / NBRC 100505</strain>
    </source>
</reference>
<dbReference type="eggNOG" id="COG2374">
    <property type="taxonomic scope" value="Bacteria"/>
</dbReference>
<name>C1ACR1_GEMAT</name>
<dbReference type="CDD" id="cd04486">
    <property type="entry name" value="YhcR_OBF_like"/>
    <property type="match status" value="1"/>
</dbReference>
<dbReference type="HOGENOM" id="CLU_006338_0_0_0"/>
<protein>
    <recommendedName>
        <fullName evidence="6">ExeM/NucH family extracellular endonuclease</fullName>
    </recommendedName>
</protein>
<dbReference type="InterPro" id="IPR047971">
    <property type="entry name" value="ExeM-like"/>
</dbReference>
<dbReference type="InterPro" id="IPR013783">
    <property type="entry name" value="Ig-like_fold"/>
</dbReference>
<evidence type="ECO:0000313" key="5">
    <source>
        <dbReference type="Proteomes" id="UP000002209"/>
    </source>
</evidence>
<dbReference type="SUPFAM" id="SSF49299">
    <property type="entry name" value="PKD domain"/>
    <property type="match status" value="1"/>
</dbReference>
<dbReference type="STRING" id="379066.GAU_3246"/>
<dbReference type="Gene3D" id="3.60.10.10">
    <property type="entry name" value="Endonuclease/exonuclease/phosphatase"/>
    <property type="match status" value="1"/>
</dbReference>